<feature type="compositionally biased region" description="Low complexity" evidence="1">
    <location>
        <begin position="1"/>
        <end position="16"/>
    </location>
</feature>
<gene>
    <name evidence="3" type="ORF">MEUPH1_LOCUS22831</name>
</gene>
<dbReference type="Pfam" id="PF16794">
    <property type="entry name" value="fn3_4"/>
    <property type="match status" value="1"/>
</dbReference>
<dbReference type="EMBL" id="CARXXK010000005">
    <property type="protein sequence ID" value="CAI6368477.1"/>
    <property type="molecule type" value="Genomic_DNA"/>
</dbReference>
<comment type="caution">
    <text evidence="3">The sequence shown here is derived from an EMBL/GenBank/DDBJ whole genome shotgun (WGS) entry which is preliminary data.</text>
</comment>
<dbReference type="InterPro" id="IPR056565">
    <property type="entry name" value="Fn3_ATF7IP"/>
</dbReference>
<name>A0AAV0XKV6_9HEMI</name>
<evidence type="ECO:0000259" key="2">
    <source>
        <dbReference type="Pfam" id="PF16794"/>
    </source>
</evidence>
<dbReference type="GO" id="GO:0005667">
    <property type="term" value="C:transcription regulator complex"/>
    <property type="evidence" value="ECO:0007669"/>
    <property type="project" value="TreeGrafter"/>
</dbReference>
<dbReference type="InterPro" id="IPR036116">
    <property type="entry name" value="FN3_sf"/>
</dbReference>
<feature type="compositionally biased region" description="Polar residues" evidence="1">
    <location>
        <begin position="40"/>
        <end position="49"/>
    </location>
</feature>
<protein>
    <recommendedName>
        <fullName evidence="2">Activating transcription factor 7-interacting protein Fn3 domain-containing protein</fullName>
    </recommendedName>
</protein>
<dbReference type="Proteomes" id="UP001160148">
    <property type="component" value="Unassembled WGS sequence"/>
</dbReference>
<dbReference type="GO" id="GO:0006355">
    <property type="term" value="P:regulation of DNA-templated transcription"/>
    <property type="evidence" value="ECO:0007669"/>
    <property type="project" value="TreeGrafter"/>
</dbReference>
<feature type="domain" description="Activating transcription factor 7-interacting protein Fn3" evidence="2">
    <location>
        <begin position="809"/>
        <end position="912"/>
    </location>
</feature>
<dbReference type="AlphaFoldDB" id="A0AAV0XKV6"/>
<dbReference type="PANTHER" id="PTHR23210">
    <property type="entry name" value="ACTIVATING TRANSCRIPTION FACTOR 7 INTERACTING PROTEIN"/>
    <property type="match status" value="1"/>
</dbReference>
<keyword evidence="4" id="KW-1185">Reference proteome</keyword>
<evidence type="ECO:0000256" key="1">
    <source>
        <dbReference type="SAM" id="MobiDB-lite"/>
    </source>
</evidence>
<dbReference type="GO" id="GO:0005634">
    <property type="term" value="C:nucleus"/>
    <property type="evidence" value="ECO:0007669"/>
    <property type="project" value="TreeGrafter"/>
</dbReference>
<proteinExistence type="predicted"/>
<dbReference type="PANTHER" id="PTHR23210:SF26">
    <property type="entry name" value="ACTIVATING TRANSCRIPTION FACTOR 7-INTERACTING PROTEIN 1"/>
    <property type="match status" value="1"/>
</dbReference>
<feature type="region of interest" description="Disordered" evidence="1">
    <location>
        <begin position="1"/>
        <end position="62"/>
    </location>
</feature>
<dbReference type="InterPro" id="IPR026085">
    <property type="entry name" value="ATF7-int"/>
</dbReference>
<evidence type="ECO:0000313" key="4">
    <source>
        <dbReference type="Proteomes" id="UP001160148"/>
    </source>
</evidence>
<sequence>MPVETTSETTEQQVSTVEEDSPKQSEPDSPDIELPDDFPTPSTSKNVLTNGLKRPLPDGVDGEKKKKFRLTEISDGVLQVTYKDDSEENPIELLLQKVTESIEKDDKSNVSNKPLRGILKNGNNSSFNNINHNGNNGIDDKGCKKDYPGKNTLSKDISKERKRKNASEILLNILNKVEKNFNDSCEFVGNSKDTVKNGKNILTKNDILSSNGISCSNKSSSSDNLAITENSDHKNVAVVNDIQIIENISTAVNDSTVRESNSNLSNTKICTVENTVNSKKNDAEPLLEFKNKIHLTKNTDKTTSIEIENPCNSNTNNSKKVDVCSNSIDQEFHVIDSDDNSDILSSDLSDSSIDINNIILGVKRVSKETFPELLKLFYSGKEMTYEQFDSVCTQKIVEMMTDCKDWGKNRSELEVLKKKEKNWRLKYNLLDKQLNEMKTIVSVHQKESKSNEFARPHIVTRTVGLQAVSCPKKDGIVKLPKQAISLSKSDPVSITLEDDDDVVLLDFETEPASSSTSKITNASTKKQVPPLVSTSKTLVESPKNVTASPKNVTASPKTVTAAKSLSPINIGTTPTTIDLTGNDDVIEESNIINLEDSISPIKIPHRIAAPLIPLVNGHSGNTITYLEVSKNPSSSSSSFTTGTAPHSPQRAIVLNKDTINTSPKSKNLKPILIEVSRVDPVLVQPCTVTYTAHCVPVSGTLQSMSTASYTPRTITMSQLSASLKTLTPSYTCQIPSSRIYGSIPGIALPQASPGTSHTTCRVPISLGAIHHTGSQSTRKPPPPAIPLLGHPSPVPGLPIQKSLPSWKRLPPAPNLTISKSEVQNTPQALVLSWTMNINKTIAEIISYQIYAYQETPDQPPNIELWKKIGEVKALEPPMACSLTHFSNGQKYHFLVRAVDVHTRVGPFSKPQSIL</sequence>
<dbReference type="Gene3D" id="2.60.40.10">
    <property type="entry name" value="Immunoglobulins"/>
    <property type="match status" value="1"/>
</dbReference>
<evidence type="ECO:0000313" key="3">
    <source>
        <dbReference type="EMBL" id="CAI6368477.1"/>
    </source>
</evidence>
<reference evidence="3 4" key="1">
    <citation type="submission" date="2023-01" db="EMBL/GenBank/DDBJ databases">
        <authorList>
            <person name="Whitehead M."/>
        </authorList>
    </citation>
    <scope>NUCLEOTIDE SEQUENCE [LARGE SCALE GENOMIC DNA]</scope>
</reference>
<organism evidence="3 4">
    <name type="scientific">Macrosiphum euphorbiae</name>
    <name type="common">potato aphid</name>
    <dbReference type="NCBI Taxonomy" id="13131"/>
    <lineage>
        <taxon>Eukaryota</taxon>
        <taxon>Metazoa</taxon>
        <taxon>Ecdysozoa</taxon>
        <taxon>Arthropoda</taxon>
        <taxon>Hexapoda</taxon>
        <taxon>Insecta</taxon>
        <taxon>Pterygota</taxon>
        <taxon>Neoptera</taxon>
        <taxon>Paraneoptera</taxon>
        <taxon>Hemiptera</taxon>
        <taxon>Sternorrhyncha</taxon>
        <taxon>Aphidomorpha</taxon>
        <taxon>Aphidoidea</taxon>
        <taxon>Aphididae</taxon>
        <taxon>Macrosiphini</taxon>
        <taxon>Macrosiphum</taxon>
    </lineage>
</organism>
<dbReference type="SUPFAM" id="SSF49265">
    <property type="entry name" value="Fibronectin type III"/>
    <property type="match status" value="1"/>
</dbReference>
<dbReference type="GO" id="GO:0003712">
    <property type="term" value="F:transcription coregulator activity"/>
    <property type="evidence" value="ECO:0007669"/>
    <property type="project" value="TreeGrafter"/>
</dbReference>
<dbReference type="InterPro" id="IPR013783">
    <property type="entry name" value="Ig-like_fold"/>
</dbReference>
<accession>A0AAV0XKV6</accession>